<dbReference type="SUPFAM" id="SSF46934">
    <property type="entry name" value="UBA-like"/>
    <property type="match status" value="1"/>
</dbReference>
<gene>
    <name evidence="2" type="ORF">KSP39_PZI023381</name>
</gene>
<dbReference type="FunFam" id="1.10.8.10:FF:000020">
    <property type="entry name" value="NSFL1 (p97) cofactor (p47)"/>
    <property type="match status" value="1"/>
</dbReference>
<evidence type="ECO:0000313" key="3">
    <source>
        <dbReference type="Proteomes" id="UP001418222"/>
    </source>
</evidence>
<dbReference type="AlphaFoldDB" id="A0AAP0AUK5"/>
<accession>A0AAP0AUK5</accession>
<organism evidence="2 3">
    <name type="scientific">Platanthera zijinensis</name>
    <dbReference type="NCBI Taxonomy" id="2320716"/>
    <lineage>
        <taxon>Eukaryota</taxon>
        <taxon>Viridiplantae</taxon>
        <taxon>Streptophyta</taxon>
        <taxon>Embryophyta</taxon>
        <taxon>Tracheophyta</taxon>
        <taxon>Spermatophyta</taxon>
        <taxon>Magnoliopsida</taxon>
        <taxon>Liliopsida</taxon>
        <taxon>Asparagales</taxon>
        <taxon>Orchidaceae</taxon>
        <taxon>Orchidoideae</taxon>
        <taxon>Orchideae</taxon>
        <taxon>Orchidinae</taxon>
        <taxon>Platanthera</taxon>
    </lineage>
</organism>
<evidence type="ECO:0000256" key="1">
    <source>
        <dbReference type="SAM" id="MobiDB-lite"/>
    </source>
</evidence>
<keyword evidence="3" id="KW-1185">Reference proteome</keyword>
<dbReference type="EMBL" id="JBBWWQ010000020">
    <property type="protein sequence ID" value="KAK8916017.1"/>
    <property type="molecule type" value="Genomic_DNA"/>
</dbReference>
<feature type="region of interest" description="Disordered" evidence="1">
    <location>
        <begin position="1"/>
        <end position="24"/>
    </location>
</feature>
<dbReference type="Gene3D" id="1.10.8.10">
    <property type="entry name" value="DNA helicase RuvA subunit, C-terminal domain"/>
    <property type="match status" value="1"/>
</dbReference>
<dbReference type="InterPro" id="IPR009060">
    <property type="entry name" value="UBA-like_sf"/>
</dbReference>
<comment type="caution">
    <text evidence="2">The sequence shown here is derived from an EMBL/GenBank/DDBJ whole genome shotgun (WGS) entry which is preliminary data.</text>
</comment>
<feature type="region of interest" description="Disordered" evidence="1">
    <location>
        <begin position="140"/>
        <end position="194"/>
    </location>
</feature>
<name>A0AAP0AUK5_9ASPA</name>
<dbReference type="Pfam" id="PF14555">
    <property type="entry name" value="UBA_4"/>
    <property type="match status" value="1"/>
</dbReference>
<protein>
    <submittedName>
        <fullName evidence="2">UBA and UBX domain-containing protein</fullName>
    </submittedName>
</protein>
<evidence type="ECO:0000313" key="2">
    <source>
        <dbReference type="EMBL" id="KAK8916017.1"/>
    </source>
</evidence>
<reference evidence="2 3" key="1">
    <citation type="journal article" date="2022" name="Nat. Plants">
        <title>Genomes of leafy and leafless Platanthera orchids illuminate the evolution of mycoheterotrophy.</title>
        <authorList>
            <person name="Li M.H."/>
            <person name="Liu K.W."/>
            <person name="Li Z."/>
            <person name="Lu H.C."/>
            <person name="Ye Q.L."/>
            <person name="Zhang D."/>
            <person name="Wang J.Y."/>
            <person name="Li Y.F."/>
            <person name="Zhong Z.M."/>
            <person name="Liu X."/>
            <person name="Yu X."/>
            <person name="Liu D.K."/>
            <person name="Tu X.D."/>
            <person name="Liu B."/>
            <person name="Hao Y."/>
            <person name="Liao X.Y."/>
            <person name="Jiang Y.T."/>
            <person name="Sun W.H."/>
            <person name="Chen J."/>
            <person name="Chen Y.Q."/>
            <person name="Ai Y."/>
            <person name="Zhai J.W."/>
            <person name="Wu S.S."/>
            <person name="Zhou Z."/>
            <person name="Hsiao Y.Y."/>
            <person name="Wu W.L."/>
            <person name="Chen Y.Y."/>
            <person name="Lin Y.F."/>
            <person name="Hsu J.L."/>
            <person name="Li C.Y."/>
            <person name="Wang Z.W."/>
            <person name="Zhao X."/>
            <person name="Zhong W.Y."/>
            <person name="Ma X.K."/>
            <person name="Ma L."/>
            <person name="Huang J."/>
            <person name="Chen G.Z."/>
            <person name="Huang M.Z."/>
            <person name="Huang L."/>
            <person name="Peng D.H."/>
            <person name="Luo Y.B."/>
            <person name="Zou S.Q."/>
            <person name="Chen S.P."/>
            <person name="Lan S."/>
            <person name="Tsai W.C."/>
            <person name="Van de Peer Y."/>
            <person name="Liu Z.J."/>
        </authorList>
    </citation>
    <scope>NUCLEOTIDE SEQUENCE [LARGE SCALE GENOMIC DNA]</scope>
    <source>
        <strain evidence="2">Lor287</strain>
    </source>
</reference>
<sequence length="213" mass="23293">MSFPSLLPARGPRSPAWRSSPGGRHAWRSDSLALESRQWGLGDRFWPAESASCSDDLPGGKEEGLLESFCGITSSSREEALFFLESHNWLLDSALHSYFENSAGGEGAHFPEDPPQPQTLANQSGFLATTTEESPASLLVARSPVSMSNSRDKKTASRPSGSGPAIRTLADLNRRPSDSGSGSDSDEPEEYYTGGEKRWDYHFFPFKCIDLLF</sequence>
<proteinExistence type="predicted"/>
<dbReference type="Proteomes" id="UP001418222">
    <property type="component" value="Unassembled WGS sequence"/>
</dbReference>